<name>A0ABQ6A8C9_9PROT</name>
<sequence>MADLALRFGGDLAVGATGDLLLADGEALTQQRVLRRVLTNPGDYIWQLDYGAGLAQFIGQPGAPAAIAGVARAQMQLERAVAALPAPIVNVTAGDDGTVVLSLNYTNAVSEQTSVLTFTL</sequence>
<proteinExistence type="predicted"/>
<accession>A0ABQ6A8C9</accession>
<gene>
    <name evidence="1" type="ORF">GCM10010909_22410</name>
</gene>
<reference evidence="2" key="1">
    <citation type="journal article" date="2019" name="Int. J. Syst. Evol. Microbiol.">
        <title>The Global Catalogue of Microorganisms (GCM) 10K type strain sequencing project: providing services to taxonomists for standard genome sequencing and annotation.</title>
        <authorList>
            <consortium name="The Broad Institute Genomics Platform"/>
            <consortium name="The Broad Institute Genome Sequencing Center for Infectious Disease"/>
            <person name="Wu L."/>
            <person name="Ma J."/>
        </authorList>
    </citation>
    <scope>NUCLEOTIDE SEQUENCE [LARGE SCALE GENOMIC DNA]</scope>
    <source>
        <strain evidence="2">NBRC 112502</strain>
    </source>
</reference>
<dbReference type="Proteomes" id="UP001156641">
    <property type="component" value="Unassembled WGS sequence"/>
</dbReference>
<evidence type="ECO:0000313" key="1">
    <source>
        <dbReference type="EMBL" id="GLR67560.1"/>
    </source>
</evidence>
<keyword evidence="2" id="KW-1185">Reference proteome</keyword>
<dbReference type="Gene3D" id="3.10.450.40">
    <property type="match status" value="1"/>
</dbReference>
<dbReference type="SUPFAM" id="SSF160719">
    <property type="entry name" value="gpW/gp25-like"/>
    <property type="match status" value="1"/>
</dbReference>
<organism evidence="1 2">
    <name type="scientific">Acidocella aquatica</name>
    <dbReference type="NCBI Taxonomy" id="1922313"/>
    <lineage>
        <taxon>Bacteria</taxon>
        <taxon>Pseudomonadati</taxon>
        <taxon>Pseudomonadota</taxon>
        <taxon>Alphaproteobacteria</taxon>
        <taxon>Acetobacterales</taxon>
        <taxon>Acidocellaceae</taxon>
        <taxon>Acidocella</taxon>
    </lineage>
</organism>
<dbReference type="EMBL" id="BSOS01000067">
    <property type="protein sequence ID" value="GLR67560.1"/>
    <property type="molecule type" value="Genomic_DNA"/>
</dbReference>
<evidence type="ECO:0008006" key="3">
    <source>
        <dbReference type="Google" id="ProtNLM"/>
    </source>
</evidence>
<protein>
    <recommendedName>
        <fullName evidence="3">Phage tail protein</fullName>
    </recommendedName>
</protein>
<evidence type="ECO:0000313" key="2">
    <source>
        <dbReference type="Proteomes" id="UP001156641"/>
    </source>
</evidence>
<comment type="caution">
    <text evidence="1">The sequence shown here is derived from an EMBL/GenBank/DDBJ whole genome shotgun (WGS) entry which is preliminary data.</text>
</comment>
<dbReference type="RefSeq" id="WP_284258297.1">
    <property type="nucleotide sequence ID" value="NZ_BSOS01000067.1"/>
</dbReference>